<dbReference type="InterPro" id="IPR043154">
    <property type="entry name" value="Sec-1-like_dom1"/>
</dbReference>
<dbReference type="Gene3D" id="3.90.830.10">
    <property type="entry name" value="Syntaxin Binding Protein 1, Chain A, domain 2"/>
    <property type="match status" value="1"/>
</dbReference>
<dbReference type="AlphaFoldDB" id="A0A9D4TES6"/>
<proteinExistence type="inferred from homology"/>
<reference evidence="3" key="1">
    <citation type="journal article" date="2019" name="Plant J.">
        <title>Chlorella vulgaris genome assembly and annotation reveals the molecular basis for metabolic acclimation to high light conditions.</title>
        <authorList>
            <person name="Cecchin M."/>
            <person name="Marcolungo L."/>
            <person name="Rossato M."/>
            <person name="Girolomoni L."/>
            <person name="Cosentino E."/>
            <person name="Cuine S."/>
            <person name="Li-Beisson Y."/>
            <person name="Delledonne M."/>
            <person name="Ballottari M."/>
        </authorList>
    </citation>
    <scope>NUCLEOTIDE SEQUENCE</scope>
    <source>
        <strain evidence="3">211/11P</strain>
    </source>
</reference>
<feature type="compositionally biased region" description="Low complexity" evidence="2">
    <location>
        <begin position="539"/>
        <end position="553"/>
    </location>
</feature>
<feature type="region of interest" description="Disordered" evidence="2">
    <location>
        <begin position="482"/>
        <end position="505"/>
    </location>
</feature>
<dbReference type="Gene3D" id="1.25.40.60">
    <property type="match status" value="1"/>
</dbReference>
<protein>
    <recommendedName>
        <fullName evidence="5">SM/Sec1-family protein</fullName>
    </recommendedName>
</protein>
<dbReference type="InterPro" id="IPR043127">
    <property type="entry name" value="Sec-1-like_dom3a"/>
</dbReference>
<dbReference type="PIRSF" id="PIRSF005715">
    <property type="entry name" value="VPS45_Sec1"/>
    <property type="match status" value="1"/>
</dbReference>
<feature type="region of interest" description="Disordered" evidence="2">
    <location>
        <begin position="539"/>
        <end position="585"/>
    </location>
</feature>
<dbReference type="Proteomes" id="UP001055712">
    <property type="component" value="Unassembled WGS sequence"/>
</dbReference>
<keyword evidence="4" id="KW-1185">Reference proteome</keyword>
<gene>
    <name evidence="3" type="ORF">D9Q98_009643</name>
</gene>
<organism evidence="3 4">
    <name type="scientific">Chlorella vulgaris</name>
    <name type="common">Green alga</name>
    <dbReference type="NCBI Taxonomy" id="3077"/>
    <lineage>
        <taxon>Eukaryota</taxon>
        <taxon>Viridiplantae</taxon>
        <taxon>Chlorophyta</taxon>
        <taxon>core chlorophytes</taxon>
        <taxon>Trebouxiophyceae</taxon>
        <taxon>Chlorellales</taxon>
        <taxon>Chlorellaceae</taxon>
        <taxon>Chlorella clade</taxon>
        <taxon>Chlorella</taxon>
    </lineage>
</organism>
<comment type="caution">
    <text evidence="3">The sequence shown here is derived from an EMBL/GenBank/DDBJ whole genome shotgun (WGS) entry which is preliminary data.</text>
</comment>
<evidence type="ECO:0000313" key="4">
    <source>
        <dbReference type="Proteomes" id="UP001055712"/>
    </source>
</evidence>
<accession>A0A9D4TES6</accession>
<evidence type="ECO:0000256" key="2">
    <source>
        <dbReference type="SAM" id="MobiDB-lite"/>
    </source>
</evidence>
<dbReference type="Gene3D" id="3.40.50.2060">
    <property type="match status" value="1"/>
</dbReference>
<dbReference type="Pfam" id="PF00995">
    <property type="entry name" value="Sec1"/>
    <property type="match status" value="1"/>
</dbReference>
<name>A0A9D4TES6_CHLVU</name>
<dbReference type="PANTHER" id="PTHR11679">
    <property type="entry name" value="VESICLE PROTEIN SORTING-ASSOCIATED"/>
    <property type="match status" value="1"/>
</dbReference>
<evidence type="ECO:0000313" key="3">
    <source>
        <dbReference type="EMBL" id="KAI3423806.1"/>
    </source>
</evidence>
<evidence type="ECO:0000256" key="1">
    <source>
        <dbReference type="ARBA" id="ARBA00009884"/>
    </source>
</evidence>
<dbReference type="InterPro" id="IPR001619">
    <property type="entry name" value="Sec1-like"/>
</dbReference>
<dbReference type="SUPFAM" id="SSF56815">
    <property type="entry name" value="Sec1/munc18-like (SM) proteins"/>
    <property type="match status" value="1"/>
</dbReference>
<evidence type="ECO:0008006" key="5">
    <source>
        <dbReference type="Google" id="ProtNLM"/>
    </source>
</evidence>
<dbReference type="InterPro" id="IPR027482">
    <property type="entry name" value="Sec1-like_dom2"/>
</dbReference>
<dbReference type="Gene3D" id="3.40.50.1910">
    <property type="match status" value="1"/>
</dbReference>
<sequence>MASAPGPATLLSEATRIRLLDEMLGTVRDQSGGAWSVLVLDVVTTKVLSRVCRVSDIMDYGVSLVDDVRKRREPLPQLLGIYFIAPTDENIKQLTSDFALAAAPQYKAAHIFFSSKPAAQQLAALRECPGLVSRLRTLKEVNLEYLLVDSRTFITNEEGALSTFFGSAVDSSTSYRVEIEVLTSRLATVFATLREMPAIRFRAATPPGEEFPPGLESRLLVAQRIAVELHERLAALQRAGQLPERETCELILTDRGFDPVAPIIHEWTYEAMAFDLLAGSQSLKENVFEYDVETQGGKVEKKEHILDERDTLFVDLRHKHFAAASLQISNQLDEFRARNAKVSGRSKGSGELEMRNMSRLIQSLPQYRDQLSKLAAHVEVASKLNSAIEAGALAELGKLEQDLVYGDATSKEVIAFLTAHQNIPASDKVRLLMCYSATHLEKLDSTREAQWQKVARLAPEDMAMVTNLEYLGVPVRKRSKGGGITFGRKRRRAVRKDREPDEDDSQFALTRFVPLLQEVLEDAAAGKLSTDEYPFVAAPASPSSNRASLPSSADNTPRAGVSVRSVRTTGGWAKKSAGGTPDKAESTKGRRLFVFIVGGLTYSEMRCAHRTSARLGRDVFLGGTSVETAPRFMRHVLDLSTPGDHTALEIDGGGGSGNSGGGGGGFFRF</sequence>
<dbReference type="GO" id="GO:0016192">
    <property type="term" value="P:vesicle-mediated transport"/>
    <property type="evidence" value="ECO:0007669"/>
    <property type="project" value="InterPro"/>
</dbReference>
<reference evidence="3" key="2">
    <citation type="submission" date="2020-11" db="EMBL/GenBank/DDBJ databases">
        <authorList>
            <person name="Cecchin M."/>
            <person name="Marcolungo L."/>
            <person name="Rossato M."/>
            <person name="Girolomoni L."/>
            <person name="Cosentino E."/>
            <person name="Cuine S."/>
            <person name="Li-Beisson Y."/>
            <person name="Delledonne M."/>
            <person name="Ballottari M."/>
        </authorList>
    </citation>
    <scope>NUCLEOTIDE SEQUENCE</scope>
    <source>
        <strain evidence="3">211/11P</strain>
        <tissue evidence="3">Whole cell</tissue>
    </source>
</reference>
<dbReference type="InterPro" id="IPR036045">
    <property type="entry name" value="Sec1-like_sf"/>
</dbReference>
<dbReference type="EMBL" id="SIDB01000014">
    <property type="protein sequence ID" value="KAI3423806.1"/>
    <property type="molecule type" value="Genomic_DNA"/>
</dbReference>
<dbReference type="OrthoDB" id="2228at2759"/>
<comment type="similarity">
    <text evidence="1">Belongs to the STXBP/unc-18/SEC1 family.</text>
</comment>